<reference evidence="3" key="4">
    <citation type="submission" date="2025-05" db="UniProtKB">
        <authorList>
            <consortium name="EnsemblFungi"/>
        </authorList>
    </citation>
    <scope>IDENTIFICATION</scope>
    <source>
        <strain evidence="3">isolate 1-1 / race 1 (BBBD)</strain>
    </source>
</reference>
<accession>A0A0C4EVU3</accession>
<evidence type="ECO:0000313" key="3">
    <source>
        <dbReference type="EnsemblFungi" id="PTTG_04929-t43_1-p1"/>
    </source>
</evidence>
<evidence type="ECO:0000256" key="1">
    <source>
        <dbReference type="SAM" id="MobiDB-lite"/>
    </source>
</evidence>
<evidence type="ECO:0000313" key="2">
    <source>
        <dbReference type="EMBL" id="OAV92818.1"/>
    </source>
</evidence>
<keyword evidence="4" id="KW-1185">Reference proteome</keyword>
<dbReference type="AlphaFoldDB" id="A0A0C4EVU3"/>
<reference evidence="3 4" key="3">
    <citation type="journal article" date="2017" name="G3 (Bethesda)">
        <title>Comparative analysis highlights variable genome content of wheat rusts and divergence of the mating loci.</title>
        <authorList>
            <person name="Cuomo C.A."/>
            <person name="Bakkeren G."/>
            <person name="Khalil H.B."/>
            <person name="Panwar V."/>
            <person name="Joly D."/>
            <person name="Linning R."/>
            <person name="Sakthikumar S."/>
            <person name="Song X."/>
            <person name="Adiconis X."/>
            <person name="Fan L."/>
            <person name="Goldberg J.M."/>
            <person name="Levin J.Z."/>
            <person name="Young S."/>
            <person name="Zeng Q."/>
            <person name="Anikster Y."/>
            <person name="Bruce M."/>
            <person name="Wang M."/>
            <person name="Yin C."/>
            <person name="McCallum B."/>
            <person name="Szabo L.J."/>
            <person name="Hulbert S."/>
            <person name="Chen X."/>
            <person name="Fellers J.P."/>
        </authorList>
    </citation>
    <scope>NUCLEOTIDE SEQUENCE</scope>
    <source>
        <strain evidence="4">Isolate 1-1 / race 1 (BBBD)</strain>
        <strain evidence="3">isolate 1-1 / race 1 (BBBD)</strain>
    </source>
</reference>
<gene>
    <name evidence="2" type="ORF">PTTG_04929</name>
</gene>
<reference evidence="2" key="2">
    <citation type="submission" date="2016-05" db="EMBL/GenBank/DDBJ databases">
        <title>Comparative analysis highlights variable genome content of wheat rusts and divergence of the mating loci.</title>
        <authorList>
            <person name="Cuomo C.A."/>
            <person name="Bakkeren G."/>
            <person name="Szabo L."/>
            <person name="Khalil H."/>
            <person name="Joly D."/>
            <person name="Goldberg J."/>
            <person name="Young S."/>
            <person name="Zeng Q."/>
            <person name="Fellers J."/>
        </authorList>
    </citation>
    <scope>NUCLEOTIDE SEQUENCE [LARGE SCALE GENOMIC DNA]</scope>
    <source>
        <strain evidence="2">1-1 BBBD Race 1</strain>
    </source>
</reference>
<reference evidence="2" key="1">
    <citation type="submission" date="2009-11" db="EMBL/GenBank/DDBJ databases">
        <authorList>
            <consortium name="The Broad Institute Genome Sequencing Platform"/>
            <person name="Ward D."/>
            <person name="Feldgarden M."/>
            <person name="Earl A."/>
            <person name="Young S.K."/>
            <person name="Zeng Q."/>
            <person name="Koehrsen M."/>
            <person name="Alvarado L."/>
            <person name="Berlin A."/>
            <person name="Bochicchio J."/>
            <person name="Borenstein D."/>
            <person name="Chapman S.B."/>
            <person name="Chen Z."/>
            <person name="Engels R."/>
            <person name="Freedman E."/>
            <person name="Gellesch M."/>
            <person name="Goldberg J."/>
            <person name="Griggs A."/>
            <person name="Gujja S."/>
            <person name="Heilman E."/>
            <person name="Heiman D."/>
            <person name="Hepburn T."/>
            <person name="Howarth C."/>
            <person name="Jen D."/>
            <person name="Larson L."/>
            <person name="Lewis B."/>
            <person name="Mehta T."/>
            <person name="Park D."/>
            <person name="Pearson M."/>
            <person name="Roberts A."/>
            <person name="Saif S."/>
            <person name="Shea T."/>
            <person name="Shenoy N."/>
            <person name="Sisk P."/>
            <person name="Stolte C."/>
            <person name="Sykes S."/>
            <person name="Thomson T."/>
            <person name="Walk T."/>
            <person name="White J."/>
            <person name="Yandava C."/>
            <person name="Izard J."/>
            <person name="Baranova O.V."/>
            <person name="Blanton J.M."/>
            <person name="Tanner A.C."/>
            <person name="Dewhirst F.E."/>
            <person name="Haas B."/>
            <person name="Nusbaum C."/>
            <person name="Birren B."/>
        </authorList>
    </citation>
    <scope>NUCLEOTIDE SEQUENCE [LARGE SCALE GENOMIC DNA]</scope>
    <source>
        <strain evidence="2">1-1 BBBD Race 1</strain>
    </source>
</reference>
<dbReference type="EMBL" id="ADAS02000059">
    <property type="protein sequence ID" value="OAV92818.1"/>
    <property type="molecule type" value="Genomic_DNA"/>
</dbReference>
<sequence>MLSQPDPHSPAGPPLTATQSTPGPTRRGRSPSDLGEHSHLCRYSPSANLLTPATLNIVAAGPKRAAQRPRTGAGAIPPGGNLFLPLRPPPQQLPLPLDPIVLPPNERFLADLGGVPIVPDDLATDFNEPPAAANLPLAEQIRRFLFLPADKELMRVAAREAIMVPNLDAYANENRERSLFRMVMTNLRAQPELYLRNHFPPGFHDRNRLALGSADSELRKQLKNVRYQVRNLVCTGIIPTGFSPTLPPIPPLHRYCRDMWRLLMGNPWLTNGEIDAMLGEDRNVMLKARWAYIRLATLENHFDPDARTVSHWDTIDHQLQANRTLDENHINAWHRLICQKDAELFGDSPMLDDLDRSACVCPSEADVAALATEIAEM</sequence>
<name>A0A0C4EVU3_PUCT1</name>
<organism evidence="2">
    <name type="scientific">Puccinia triticina (isolate 1-1 / race 1 (BBBD))</name>
    <name type="common">Brown leaf rust fungus</name>
    <dbReference type="NCBI Taxonomy" id="630390"/>
    <lineage>
        <taxon>Eukaryota</taxon>
        <taxon>Fungi</taxon>
        <taxon>Dikarya</taxon>
        <taxon>Basidiomycota</taxon>
        <taxon>Pucciniomycotina</taxon>
        <taxon>Pucciniomycetes</taxon>
        <taxon>Pucciniales</taxon>
        <taxon>Pucciniaceae</taxon>
        <taxon>Puccinia</taxon>
    </lineage>
</organism>
<proteinExistence type="predicted"/>
<dbReference type="VEuPathDB" id="FungiDB:PTTG_04929"/>
<protein>
    <submittedName>
        <fullName evidence="2 3">Uncharacterized protein</fullName>
    </submittedName>
</protein>
<dbReference type="Proteomes" id="UP000005240">
    <property type="component" value="Unassembled WGS sequence"/>
</dbReference>
<feature type="region of interest" description="Disordered" evidence="1">
    <location>
        <begin position="1"/>
        <end position="40"/>
    </location>
</feature>
<dbReference type="EnsemblFungi" id="PTTG_04929-t43_1">
    <property type="protein sequence ID" value="PTTG_04929-t43_1-p1"/>
    <property type="gene ID" value="PTTG_04929"/>
</dbReference>
<evidence type="ECO:0000313" key="4">
    <source>
        <dbReference type="Proteomes" id="UP000005240"/>
    </source>
</evidence>